<proteinExistence type="predicted"/>
<name>A0A3D4SX61_9CORY</name>
<dbReference type="RefSeq" id="WP_010120752.1">
    <property type="nucleotide sequence ID" value="NZ_DAITTW010000014.1"/>
</dbReference>
<evidence type="ECO:0000313" key="2">
    <source>
        <dbReference type="EMBL" id="HCT13868.1"/>
    </source>
</evidence>
<dbReference type="GO" id="GO:0016042">
    <property type="term" value="P:lipid catabolic process"/>
    <property type="evidence" value="ECO:0007669"/>
    <property type="project" value="InterPro"/>
</dbReference>
<dbReference type="Gene3D" id="3.40.50.1820">
    <property type="entry name" value="alpha/beta hydrolase"/>
    <property type="match status" value="2"/>
</dbReference>
<sequence length="399" mass="41655">MTFPTATHRPRTLVAGLLTAAGLGLTTLAAPAQADPAAASFLEQLDIPAQAVPPAAGDAHRFTYTTTGAQDAPTTSSAAVYLPTGPAPEGGWPVLAWAHGTVGLNDVCAYSTNGPGAVDRDWAYLGHWLDQGYAIVATDYAGLGTPGDHPYLNGKVEAHNVVDAVKAASGTYAELGDRWGVVGQSQGGGAAMITARYANEFGGSADGLSYRGAVATGVPAYIEELLPLVMRPLQDPAFPVEYRNPSPTLTTYLLYIVSGLRTSHPEWDVDSYLTPYGHDWVATAEGPVCDGDGGITDVIRDGNVQVGKLFSRPLEDIPGFRDALRDYMGVPESGYDAPVFMGQGALDTDVGPGAIALAGHLKANGEPVEFHLYPDQDHSGTVNTSLADSDPFVARIFAG</sequence>
<reference evidence="2 3" key="1">
    <citation type="journal article" date="2018" name="Nat. Biotechnol.">
        <title>A standardized bacterial taxonomy based on genome phylogeny substantially revises the tree of life.</title>
        <authorList>
            <person name="Parks D.H."/>
            <person name="Chuvochina M."/>
            <person name="Waite D.W."/>
            <person name="Rinke C."/>
            <person name="Skarshewski A."/>
            <person name="Chaumeil P.A."/>
            <person name="Hugenholtz P."/>
        </authorList>
    </citation>
    <scope>NUCLEOTIDE SEQUENCE [LARGE SCALE GENOMIC DNA]</scope>
    <source>
        <strain evidence="2">UBA11247</strain>
    </source>
</reference>
<dbReference type="SUPFAM" id="SSF53474">
    <property type="entry name" value="alpha/beta-Hydrolases"/>
    <property type="match status" value="1"/>
</dbReference>
<evidence type="ECO:0000256" key="1">
    <source>
        <dbReference type="SAM" id="SignalP"/>
    </source>
</evidence>
<dbReference type="PANTHER" id="PTHR34853">
    <property type="match status" value="1"/>
</dbReference>
<dbReference type="Proteomes" id="UP000261739">
    <property type="component" value="Unassembled WGS sequence"/>
</dbReference>
<dbReference type="InterPro" id="IPR005152">
    <property type="entry name" value="Lipase_secreted"/>
</dbReference>
<comment type="caution">
    <text evidence="2">The sequence shown here is derived from an EMBL/GenBank/DDBJ whole genome shotgun (WGS) entry which is preliminary data.</text>
</comment>
<dbReference type="InterPro" id="IPR029058">
    <property type="entry name" value="AB_hydrolase_fold"/>
</dbReference>
<protein>
    <submittedName>
        <fullName evidence="2">Lipase</fullName>
    </submittedName>
</protein>
<organism evidence="2 3">
    <name type="scientific">Corynebacterium nuruki</name>
    <dbReference type="NCBI Taxonomy" id="1032851"/>
    <lineage>
        <taxon>Bacteria</taxon>
        <taxon>Bacillati</taxon>
        <taxon>Actinomycetota</taxon>
        <taxon>Actinomycetes</taxon>
        <taxon>Mycobacteriales</taxon>
        <taxon>Corynebacteriaceae</taxon>
        <taxon>Corynebacterium</taxon>
    </lineage>
</organism>
<dbReference type="GO" id="GO:0004806">
    <property type="term" value="F:triacylglycerol lipase activity"/>
    <property type="evidence" value="ECO:0007669"/>
    <property type="project" value="InterPro"/>
</dbReference>
<gene>
    <name evidence="2" type="ORF">DIW82_03485</name>
</gene>
<dbReference type="STRING" id="863239.GCA_000213935_01283"/>
<feature type="signal peptide" evidence="1">
    <location>
        <begin position="1"/>
        <end position="34"/>
    </location>
</feature>
<dbReference type="PANTHER" id="PTHR34853:SF1">
    <property type="entry name" value="LIPASE 5"/>
    <property type="match status" value="1"/>
</dbReference>
<dbReference type="Pfam" id="PF03583">
    <property type="entry name" value="LIP"/>
    <property type="match status" value="1"/>
</dbReference>
<dbReference type="EMBL" id="DQID01000099">
    <property type="protein sequence ID" value="HCT13868.1"/>
    <property type="molecule type" value="Genomic_DNA"/>
</dbReference>
<dbReference type="PIRSF" id="PIRSF029171">
    <property type="entry name" value="Esterase_LipA"/>
    <property type="match status" value="1"/>
</dbReference>
<feature type="chain" id="PRO_5038522726" evidence="1">
    <location>
        <begin position="35"/>
        <end position="399"/>
    </location>
</feature>
<evidence type="ECO:0000313" key="3">
    <source>
        <dbReference type="Proteomes" id="UP000261739"/>
    </source>
</evidence>
<dbReference type="AlphaFoldDB" id="A0A3D4SX61"/>
<accession>A0A3D4SX61</accession>
<keyword evidence="1" id="KW-0732">Signal</keyword>